<dbReference type="Proteomes" id="UP000824782">
    <property type="component" value="Unassembled WGS sequence"/>
</dbReference>
<name>A0AAV7D675_ENGPU</name>
<keyword evidence="2" id="KW-0964">Secreted</keyword>
<dbReference type="GO" id="GO:0051258">
    <property type="term" value="P:protein polymerization"/>
    <property type="evidence" value="ECO:0007669"/>
    <property type="project" value="InterPro"/>
</dbReference>
<evidence type="ECO:0000256" key="2">
    <source>
        <dbReference type="ARBA" id="ARBA00022525"/>
    </source>
</evidence>
<dbReference type="InterPro" id="IPR037579">
    <property type="entry name" value="FIB_ANG-like"/>
</dbReference>
<evidence type="ECO:0000256" key="4">
    <source>
        <dbReference type="ARBA" id="ARBA00022729"/>
    </source>
</evidence>
<evidence type="ECO:0000256" key="5">
    <source>
        <dbReference type="ARBA" id="ARBA00023054"/>
    </source>
</evidence>
<dbReference type="GO" id="GO:0005577">
    <property type="term" value="C:fibrinogen complex"/>
    <property type="evidence" value="ECO:0007669"/>
    <property type="project" value="InterPro"/>
</dbReference>
<protein>
    <recommendedName>
        <fullName evidence="9">Fibrinogen alpha/beta/gamma chain coiled coil domain-containing protein</fullName>
    </recommendedName>
</protein>
<comment type="caution">
    <text evidence="10">The sequence shown here is derived from an EMBL/GenBank/DDBJ whole genome shotgun (WGS) entry which is preliminary data.</text>
</comment>
<evidence type="ECO:0000313" key="11">
    <source>
        <dbReference type="Proteomes" id="UP000824782"/>
    </source>
</evidence>
<dbReference type="PANTHER" id="PTHR47221:SF6">
    <property type="entry name" value="FIBRINOGEN ALPHA CHAIN"/>
    <property type="match status" value="1"/>
</dbReference>
<dbReference type="GO" id="GO:0072377">
    <property type="term" value="P:blood coagulation, common pathway"/>
    <property type="evidence" value="ECO:0007669"/>
    <property type="project" value="TreeGrafter"/>
</dbReference>
<dbReference type="GO" id="GO:0005102">
    <property type="term" value="F:signaling receptor binding"/>
    <property type="evidence" value="ECO:0007669"/>
    <property type="project" value="InterPro"/>
</dbReference>
<reference evidence="10" key="1">
    <citation type="thesis" date="2020" institute="ProQuest LLC" country="789 East Eisenhower Parkway, Ann Arbor, MI, USA">
        <title>Comparative Genomics and Chromosome Evolution.</title>
        <authorList>
            <person name="Mudd A.B."/>
        </authorList>
    </citation>
    <scope>NUCLEOTIDE SEQUENCE</scope>
    <source>
        <strain evidence="10">237g6f4</strain>
        <tissue evidence="10">Blood</tissue>
    </source>
</reference>
<gene>
    <name evidence="10" type="ORF">GDO81_000507</name>
</gene>
<keyword evidence="3" id="KW-0356">Hemostasis</keyword>
<dbReference type="GO" id="GO:0005201">
    <property type="term" value="F:extracellular matrix structural constituent"/>
    <property type="evidence" value="ECO:0007669"/>
    <property type="project" value="TreeGrafter"/>
</dbReference>
<comment type="subunit">
    <text evidence="8">Heterohexamer; disulfide linked. Contains 2 sets of 3 non-identical chains (alpha, beta and gamma). The 2 heterotrimers are in head to head conformation with the N-termini in a small central domain.</text>
</comment>
<evidence type="ECO:0000256" key="8">
    <source>
        <dbReference type="ARBA" id="ARBA00025974"/>
    </source>
</evidence>
<proteinExistence type="predicted"/>
<evidence type="ECO:0000313" key="10">
    <source>
        <dbReference type="EMBL" id="KAG8592455.1"/>
    </source>
</evidence>
<evidence type="ECO:0000256" key="3">
    <source>
        <dbReference type="ARBA" id="ARBA00022696"/>
    </source>
</evidence>
<dbReference type="GO" id="GO:0030674">
    <property type="term" value="F:protein-macromolecule adaptor activity"/>
    <property type="evidence" value="ECO:0007669"/>
    <property type="project" value="TreeGrafter"/>
</dbReference>
<dbReference type="InterPro" id="IPR012290">
    <property type="entry name" value="Fibrinogen_a/b/g_coil_dom"/>
</dbReference>
<dbReference type="SUPFAM" id="SSF58010">
    <property type="entry name" value="Fibrinogen coiled-coil and central regions"/>
    <property type="match status" value="1"/>
</dbReference>
<evidence type="ECO:0000256" key="7">
    <source>
        <dbReference type="ARBA" id="ARBA00023157"/>
    </source>
</evidence>
<dbReference type="GO" id="GO:0070527">
    <property type="term" value="P:platelet aggregation"/>
    <property type="evidence" value="ECO:0007669"/>
    <property type="project" value="TreeGrafter"/>
</dbReference>
<keyword evidence="5" id="KW-0175">Coiled coil</keyword>
<dbReference type="PANTHER" id="PTHR47221">
    <property type="entry name" value="FIBRINOGEN ALPHA CHAIN"/>
    <property type="match status" value="1"/>
</dbReference>
<keyword evidence="11" id="KW-1185">Reference proteome</keyword>
<dbReference type="Gene3D" id="1.20.5.50">
    <property type="match status" value="1"/>
</dbReference>
<dbReference type="EMBL" id="WNYA01000001">
    <property type="protein sequence ID" value="KAG8592455.1"/>
    <property type="molecule type" value="Genomic_DNA"/>
</dbReference>
<dbReference type="AlphaFoldDB" id="A0AAV7D675"/>
<accession>A0AAV7D675</accession>
<dbReference type="GO" id="GO:0034116">
    <property type="term" value="P:positive regulation of heterotypic cell-cell adhesion"/>
    <property type="evidence" value="ECO:0007669"/>
    <property type="project" value="TreeGrafter"/>
</dbReference>
<comment type="subcellular location">
    <subcellularLocation>
        <location evidence="1">Secreted</location>
    </subcellularLocation>
</comment>
<evidence type="ECO:0000256" key="1">
    <source>
        <dbReference type="ARBA" id="ARBA00004613"/>
    </source>
</evidence>
<keyword evidence="7" id="KW-1015">Disulfide bond</keyword>
<feature type="domain" description="Fibrinogen alpha/beta/gamma chain coiled coil" evidence="9">
    <location>
        <begin position="15"/>
        <end position="104"/>
    </location>
</feature>
<keyword evidence="6" id="KW-0094">Blood coagulation</keyword>
<dbReference type="GO" id="GO:0042730">
    <property type="term" value="P:fibrinolysis"/>
    <property type="evidence" value="ECO:0007669"/>
    <property type="project" value="TreeGrafter"/>
</dbReference>
<sequence>MRVEAAKQSWVTSNSQNIKILSELKQLHEVADRNMLTEKEKLNSFAQIGNQLQKRLTDLKMKVNEQMTKVKHLSTKIEDQLAIMKILEVDIEIKIRTCKGSCQNVQVFMNNFENDGSWKKDFDSLRNYPIDDNTKKLRKIVLVNPRVQKDEANFKKLWPLMEMKQLEMFDSVDQCSLILEDV</sequence>
<evidence type="ECO:0000256" key="6">
    <source>
        <dbReference type="ARBA" id="ARBA00023084"/>
    </source>
</evidence>
<dbReference type="Pfam" id="PF08702">
    <property type="entry name" value="Fib_alpha"/>
    <property type="match status" value="1"/>
</dbReference>
<keyword evidence="4" id="KW-0732">Signal</keyword>
<organism evidence="10 11">
    <name type="scientific">Engystomops pustulosus</name>
    <name type="common">Tungara frog</name>
    <name type="synonym">Physalaemus pustulosus</name>
    <dbReference type="NCBI Taxonomy" id="76066"/>
    <lineage>
        <taxon>Eukaryota</taxon>
        <taxon>Metazoa</taxon>
        <taxon>Chordata</taxon>
        <taxon>Craniata</taxon>
        <taxon>Vertebrata</taxon>
        <taxon>Euteleostomi</taxon>
        <taxon>Amphibia</taxon>
        <taxon>Batrachia</taxon>
        <taxon>Anura</taxon>
        <taxon>Neobatrachia</taxon>
        <taxon>Hyloidea</taxon>
        <taxon>Leptodactylidae</taxon>
        <taxon>Leiuperinae</taxon>
        <taxon>Engystomops</taxon>
    </lineage>
</organism>
<evidence type="ECO:0000259" key="9">
    <source>
        <dbReference type="Pfam" id="PF08702"/>
    </source>
</evidence>